<evidence type="ECO:0000256" key="3">
    <source>
        <dbReference type="ARBA" id="ARBA00022801"/>
    </source>
</evidence>
<evidence type="ECO:0000256" key="5">
    <source>
        <dbReference type="ARBA" id="ARBA00023277"/>
    </source>
</evidence>
<comment type="catalytic activity">
    <reaction evidence="1">
        <text>Random endo-hydrolysis of N-acetyl-beta-D-glucosaminide (1-&gt;4)-beta-linkages in chitin and chitodextrins.</text>
        <dbReference type="EC" id="3.2.1.14"/>
    </reaction>
</comment>
<dbReference type="GO" id="GO:0000272">
    <property type="term" value="P:polysaccharide catabolic process"/>
    <property type="evidence" value="ECO:0007669"/>
    <property type="project" value="UniProtKB-KW"/>
</dbReference>
<organism evidence="11 12">
    <name type="scientific">Mycena chlorophos</name>
    <name type="common">Agaric fungus</name>
    <name type="synonym">Agaricus chlorophos</name>
    <dbReference type="NCBI Taxonomy" id="658473"/>
    <lineage>
        <taxon>Eukaryota</taxon>
        <taxon>Fungi</taxon>
        <taxon>Dikarya</taxon>
        <taxon>Basidiomycota</taxon>
        <taxon>Agaricomycotina</taxon>
        <taxon>Agaricomycetes</taxon>
        <taxon>Agaricomycetidae</taxon>
        <taxon>Agaricales</taxon>
        <taxon>Marasmiineae</taxon>
        <taxon>Mycenaceae</taxon>
        <taxon>Mycena</taxon>
    </lineage>
</organism>
<gene>
    <name evidence="11" type="ORF">HMN09_01025400</name>
</gene>
<evidence type="ECO:0000256" key="2">
    <source>
        <dbReference type="ARBA" id="ARBA00012729"/>
    </source>
</evidence>
<evidence type="ECO:0000256" key="8">
    <source>
        <dbReference type="RuleBase" id="RU000489"/>
    </source>
</evidence>
<comment type="similarity">
    <text evidence="9">Belongs to the glycosyl hydrolase 18 family.</text>
</comment>
<keyword evidence="3 8" id="KW-0378">Hydrolase</keyword>
<evidence type="ECO:0000256" key="7">
    <source>
        <dbReference type="ARBA" id="ARBA00023326"/>
    </source>
</evidence>
<keyword evidence="7" id="KW-0624">Polysaccharide degradation</keyword>
<sequence>MSGHHVATYYQTIYDNGVYVSPLPLLGFITHVFLAAWHIDSDFSIHLNDNPPTDPMFTQMWTELGEMQDQGVKVLGMLGGAAPGTYSALESNFTGYYEPLRDYIAEFKLDGMDLDVEQDTSLALVEQLITQLKSDFGEDFLITLAPVASALTEGANLSGFDYVSLEDAMGDQIAWYNAQFYSGFGTLDPDTGYINIINYMGIDPSRLVAGVLTNSANGGGFISINDVVDSVHQLTAMYPTFGGVNGWEYFNSLPNANEPWEFAQTMQAAMATNSKRSASRIEAREEAVHAN</sequence>
<evidence type="ECO:0000313" key="11">
    <source>
        <dbReference type="EMBL" id="KAF7298041.1"/>
    </source>
</evidence>
<dbReference type="GO" id="GO:0006032">
    <property type="term" value="P:chitin catabolic process"/>
    <property type="evidence" value="ECO:0007669"/>
    <property type="project" value="UniProtKB-KW"/>
</dbReference>
<dbReference type="SUPFAM" id="SSF51445">
    <property type="entry name" value="(Trans)glycosidases"/>
    <property type="match status" value="1"/>
</dbReference>
<evidence type="ECO:0000313" key="12">
    <source>
        <dbReference type="Proteomes" id="UP000613580"/>
    </source>
</evidence>
<dbReference type="InterPro" id="IPR017853">
    <property type="entry name" value="GH"/>
</dbReference>
<dbReference type="Proteomes" id="UP000613580">
    <property type="component" value="Unassembled WGS sequence"/>
</dbReference>
<evidence type="ECO:0000256" key="1">
    <source>
        <dbReference type="ARBA" id="ARBA00000822"/>
    </source>
</evidence>
<proteinExistence type="inferred from homology"/>
<dbReference type="Pfam" id="PF00704">
    <property type="entry name" value="Glyco_hydro_18"/>
    <property type="match status" value="1"/>
</dbReference>
<comment type="caution">
    <text evidence="11">The sequence shown here is derived from an EMBL/GenBank/DDBJ whole genome shotgun (WGS) entry which is preliminary data.</text>
</comment>
<dbReference type="Gene3D" id="3.20.20.80">
    <property type="entry name" value="Glycosidases"/>
    <property type="match status" value="1"/>
</dbReference>
<dbReference type="EMBL" id="JACAZE010000015">
    <property type="protein sequence ID" value="KAF7298041.1"/>
    <property type="molecule type" value="Genomic_DNA"/>
</dbReference>
<dbReference type="PANTHER" id="PTHR45708">
    <property type="entry name" value="ENDOCHITINASE"/>
    <property type="match status" value="1"/>
</dbReference>
<dbReference type="InterPro" id="IPR001223">
    <property type="entry name" value="Glyco_hydro18_cat"/>
</dbReference>
<evidence type="ECO:0000256" key="9">
    <source>
        <dbReference type="RuleBase" id="RU004453"/>
    </source>
</evidence>
<dbReference type="InterPro" id="IPR050542">
    <property type="entry name" value="Glycosyl_Hydrlase18_Chitinase"/>
</dbReference>
<dbReference type="InterPro" id="IPR001579">
    <property type="entry name" value="Glyco_hydro_18_chit_AS"/>
</dbReference>
<evidence type="ECO:0000259" key="10">
    <source>
        <dbReference type="PROSITE" id="PS51910"/>
    </source>
</evidence>
<keyword evidence="12" id="KW-1185">Reference proteome</keyword>
<dbReference type="PANTHER" id="PTHR45708:SF60">
    <property type="entry name" value="III CHITINASE, PUTATIVE (AFU_ORTHOLOGUE AFUA_5G03850)-RELATED"/>
    <property type="match status" value="1"/>
</dbReference>
<keyword evidence="6 8" id="KW-0326">Glycosidase</keyword>
<feature type="domain" description="GH18" evidence="10">
    <location>
        <begin position="4"/>
        <end position="273"/>
    </location>
</feature>
<dbReference type="GO" id="GO:0005576">
    <property type="term" value="C:extracellular region"/>
    <property type="evidence" value="ECO:0007669"/>
    <property type="project" value="TreeGrafter"/>
</dbReference>
<evidence type="ECO:0000256" key="6">
    <source>
        <dbReference type="ARBA" id="ARBA00023295"/>
    </source>
</evidence>
<dbReference type="AlphaFoldDB" id="A0A8H6SEH5"/>
<keyword evidence="5" id="KW-0119">Carbohydrate metabolism</keyword>
<evidence type="ECO:0000256" key="4">
    <source>
        <dbReference type="ARBA" id="ARBA00023024"/>
    </source>
</evidence>
<accession>A0A8H6SEH5</accession>
<dbReference type="GO" id="GO:0008843">
    <property type="term" value="F:endochitinase activity"/>
    <property type="evidence" value="ECO:0007669"/>
    <property type="project" value="UniProtKB-EC"/>
</dbReference>
<dbReference type="OrthoDB" id="3012298at2759"/>
<reference evidence="11" key="1">
    <citation type="submission" date="2020-05" db="EMBL/GenBank/DDBJ databases">
        <title>Mycena genomes resolve the evolution of fungal bioluminescence.</title>
        <authorList>
            <person name="Tsai I.J."/>
        </authorList>
    </citation>
    <scope>NUCLEOTIDE SEQUENCE</scope>
    <source>
        <strain evidence="11">110903Hualien_Pintung</strain>
    </source>
</reference>
<name>A0A8H6SEH5_MYCCL</name>
<dbReference type="PROSITE" id="PS51910">
    <property type="entry name" value="GH18_2"/>
    <property type="match status" value="1"/>
</dbReference>
<dbReference type="PROSITE" id="PS01095">
    <property type="entry name" value="GH18_1"/>
    <property type="match status" value="1"/>
</dbReference>
<dbReference type="EC" id="3.2.1.14" evidence="2"/>
<keyword evidence="4" id="KW-0146">Chitin degradation</keyword>
<protein>
    <recommendedName>
        <fullName evidence="2">chitinase</fullName>
        <ecNumber evidence="2">3.2.1.14</ecNumber>
    </recommendedName>
</protein>